<feature type="domain" description="Leucine-rich repeat-containing N-terminal plant-type" evidence="12">
    <location>
        <begin position="36"/>
        <end position="70"/>
    </location>
</feature>
<gene>
    <name evidence="13" type="ORF">EJB05_04934</name>
</gene>
<keyword evidence="2" id="KW-0433">Leucine-rich repeat</keyword>
<dbReference type="Gene3D" id="3.80.10.10">
    <property type="entry name" value="Ribonuclease Inhibitor"/>
    <property type="match status" value="2"/>
</dbReference>
<dbReference type="SUPFAM" id="SSF52058">
    <property type="entry name" value="L domain-like"/>
    <property type="match status" value="1"/>
</dbReference>
<proteinExistence type="predicted"/>
<organism evidence="13 14">
    <name type="scientific">Eragrostis curvula</name>
    <name type="common">weeping love grass</name>
    <dbReference type="NCBI Taxonomy" id="38414"/>
    <lineage>
        <taxon>Eukaryota</taxon>
        <taxon>Viridiplantae</taxon>
        <taxon>Streptophyta</taxon>
        <taxon>Embryophyta</taxon>
        <taxon>Tracheophyta</taxon>
        <taxon>Spermatophyta</taxon>
        <taxon>Magnoliopsida</taxon>
        <taxon>Liliopsida</taxon>
        <taxon>Poales</taxon>
        <taxon>Poaceae</taxon>
        <taxon>PACMAD clade</taxon>
        <taxon>Chloridoideae</taxon>
        <taxon>Eragrostideae</taxon>
        <taxon>Eragrostidinae</taxon>
        <taxon>Eragrostis</taxon>
    </lineage>
</organism>
<evidence type="ECO:0000256" key="1">
    <source>
        <dbReference type="ARBA" id="ARBA00004370"/>
    </source>
</evidence>
<evidence type="ECO:0000256" key="8">
    <source>
        <dbReference type="ARBA" id="ARBA00022989"/>
    </source>
</evidence>
<evidence type="ECO:0000256" key="5">
    <source>
        <dbReference type="ARBA" id="ARBA00022737"/>
    </source>
</evidence>
<keyword evidence="14" id="KW-1185">Reference proteome</keyword>
<accession>A0A5J9WC27</accession>
<feature type="non-terminal residue" evidence="13">
    <location>
        <position position="1"/>
    </location>
</feature>
<dbReference type="EMBL" id="RWGY01000004">
    <property type="protein sequence ID" value="TVU45447.1"/>
    <property type="molecule type" value="Genomic_DNA"/>
</dbReference>
<evidence type="ECO:0000256" key="2">
    <source>
        <dbReference type="ARBA" id="ARBA00022614"/>
    </source>
</evidence>
<protein>
    <recommendedName>
        <fullName evidence="12">Leucine-rich repeat-containing N-terminal plant-type domain-containing protein</fullName>
    </recommendedName>
</protein>
<dbReference type="Gramene" id="TVU45447">
    <property type="protein sequence ID" value="TVU45447"/>
    <property type="gene ID" value="EJB05_04934"/>
</dbReference>
<evidence type="ECO:0000256" key="10">
    <source>
        <dbReference type="SAM" id="MobiDB-lite"/>
    </source>
</evidence>
<dbReference type="PANTHER" id="PTHR48010:SF87">
    <property type="entry name" value="PROTEIN KINASE DOMAIN-CONTAINING PROTEIN"/>
    <property type="match status" value="1"/>
</dbReference>
<dbReference type="FunFam" id="3.80.10.10:FF:000234">
    <property type="entry name" value="Probable inactive receptor kinase RLK902"/>
    <property type="match status" value="1"/>
</dbReference>
<evidence type="ECO:0000256" key="3">
    <source>
        <dbReference type="ARBA" id="ARBA00022692"/>
    </source>
</evidence>
<keyword evidence="4 11" id="KW-0732">Signal</keyword>
<comment type="subcellular location">
    <subcellularLocation>
        <location evidence="1">Membrane</location>
    </subcellularLocation>
</comment>
<evidence type="ECO:0000259" key="12">
    <source>
        <dbReference type="Pfam" id="PF08263"/>
    </source>
</evidence>
<dbReference type="Proteomes" id="UP000324897">
    <property type="component" value="Chromosome 5"/>
</dbReference>
<evidence type="ECO:0000256" key="9">
    <source>
        <dbReference type="ARBA" id="ARBA00023136"/>
    </source>
</evidence>
<keyword evidence="8" id="KW-1133">Transmembrane helix</keyword>
<dbReference type="OrthoDB" id="680397at2759"/>
<feature type="compositionally biased region" description="Polar residues" evidence="10">
    <location>
        <begin position="240"/>
        <end position="256"/>
    </location>
</feature>
<dbReference type="GO" id="GO:0016020">
    <property type="term" value="C:membrane"/>
    <property type="evidence" value="ECO:0007669"/>
    <property type="project" value="UniProtKB-SubCell"/>
</dbReference>
<keyword evidence="5" id="KW-0677">Repeat</keyword>
<evidence type="ECO:0000313" key="13">
    <source>
        <dbReference type="EMBL" id="TVU45447.1"/>
    </source>
</evidence>
<feature type="region of interest" description="Disordered" evidence="10">
    <location>
        <begin position="233"/>
        <end position="266"/>
    </location>
</feature>
<dbReference type="Pfam" id="PF13855">
    <property type="entry name" value="LRR_8"/>
    <property type="match status" value="1"/>
</dbReference>
<dbReference type="AlphaFoldDB" id="A0A5J9WC27"/>
<dbReference type="InterPro" id="IPR050994">
    <property type="entry name" value="At_inactive_RLKs"/>
</dbReference>
<feature type="signal peptide" evidence="11">
    <location>
        <begin position="1"/>
        <end position="33"/>
    </location>
</feature>
<evidence type="ECO:0000313" key="14">
    <source>
        <dbReference type="Proteomes" id="UP000324897"/>
    </source>
</evidence>
<evidence type="ECO:0000256" key="7">
    <source>
        <dbReference type="ARBA" id="ARBA00022840"/>
    </source>
</evidence>
<dbReference type="Pfam" id="PF00560">
    <property type="entry name" value="LRR_1"/>
    <property type="match status" value="1"/>
</dbReference>
<feature type="chain" id="PRO_5023824532" description="Leucine-rich repeat-containing N-terminal plant-type domain-containing protein" evidence="11">
    <location>
        <begin position="34"/>
        <end position="266"/>
    </location>
</feature>
<evidence type="ECO:0000256" key="11">
    <source>
        <dbReference type="SAM" id="SignalP"/>
    </source>
</evidence>
<name>A0A5J9WC27_9POAL</name>
<dbReference type="InterPro" id="IPR032675">
    <property type="entry name" value="LRR_dom_sf"/>
</dbReference>
<keyword evidence="7" id="KW-0067">ATP-binding</keyword>
<keyword evidence="9" id="KW-0472">Membrane</keyword>
<dbReference type="InterPro" id="IPR001611">
    <property type="entry name" value="Leu-rich_rpt"/>
</dbReference>
<comment type="caution">
    <text evidence="13">The sequence shown here is derived from an EMBL/GenBank/DDBJ whole genome shotgun (WGS) entry which is preliminary data.</text>
</comment>
<evidence type="ECO:0000256" key="4">
    <source>
        <dbReference type="ARBA" id="ARBA00022729"/>
    </source>
</evidence>
<evidence type="ECO:0000256" key="6">
    <source>
        <dbReference type="ARBA" id="ARBA00022741"/>
    </source>
</evidence>
<sequence length="266" mass="27760">MMRSPPWRGLGRCLRLALPLLLSLAVLTAGAHGLADDDARPLLAFRDAVGRHLPWNDTGGPCKWLGVSCDASGRVAGLRLPGAWLSGQVPAGTLGNLTALRTLSLRSNALSGGLPDDLASASALRNVFLDGNRLSGEFPRAILELPGLARLALGENNLSGHIPAALGNLTRLRTLLLDSNHFVGEIPEMTLPMLEHFNVSFNPQISGSIPAELRSMPRSAFLGTRLCGRPLGPCRAGKASPSSATGQPASQATPTYEATGAQGGTL</sequence>
<keyword evidence="6" id="KW-0547">Nucleotide-binding</keyword>
<dbReference type="PANTHER" id="PTHR48010">
    <property type="entry name" value="OS05G0588300 PROTEIN"/>
    <property type="match status" value="1"/>
</dbReference>
<dbReference type="InterPro" id="IPR013210">
    <property type="entry name" value="LRR_N_plant-typ"/>
</dbReference>
<dbReference type="Pfam" id="PF08263">
    <property type="entry name" value="LRRNT_2"/>
    <property type="match status" value="1"/>
</dbReference>
<dbReference type="GO" id="GO:0005524">
    <property type="term" value="F:ATP binding"/>
    <property type="evidence" value="ECO:0007669"/>
    <property type="project" value="UniProtKB-KW"/>
</dbReference>
<reference evidence="13 14" key="1">
    <citation type="journal article" date="2019" name="Sci. Rep.">
        <title>A high-quality genome of Eragrostis curvula grass provides insights into Poaceae evolution and supports new strategies to enhance forage quality.</title>
        <authorList>
            <person name="Carballo J."/>
            <person name="Santos B.A.C.M."/>
            <person name="Zappacosta D."/>
            <person name="Garbus I."/>
            <person name="Selva J.P."/>
            <person name="Gallo C.A."/>
            <person name="Diaz A."/>
            <person name="Albertini E."/>
            <person name="Caccamo M."/>
            <person name="Echenique V."/>
        </authorList>
    </citation>
    <scope>NUCLEOTIDE SEQUENCE [LARGE SCALE GENOMIC DNA]</scope>
    <source>
        <strain evidence="14">cv. Victoria</strain>
        <tissue evidence="13">Leaf</tissue>
    </source>
</reference>
<keyword evidence="3" id="KW-0812">Transmembrane</keyword>